<dbReference type="InterPro" id="IPR054468">
    <property type="entry name" value="NrSPol-like_HBD"/>
</dbReference>
<dbReference type="EMBL" id="BAAACZ010000008">
    <property type="protein sequence ID" value="GAA0455461.1"/>
    <property type="molecule type" value="Genomic_DNA"/>
</dbReference>
<evidence type="ECO:0000313" key="7">
    <source>
        <dbReference type="Proteomes" id="UP001500740"/>
    </source>
</evidence>
<dbReference type="Pfam" id="PF19263">
    <property type="entry name" value="DUF5906"/>
    <property type="match status" value="1"/>
</dbReference>
<gene>
    <name evidence="6" type="ORF">GCM10008935_07900</name>
</gene>
<comment type="caution">
    <text evidence="6">The sequence shown here is derived from an EMBL/GenBank/DDBJ whole genome shotgun (WGS) entry which is preliminary data.</text>
</comment>
<evidence type="ECO:0000313" key="6">
    <source>
        <dbReference type="EMBL" id="GAA0455461.1"/>
    </source>
</evidence>
<keyword evidence="1" id="KW-0547">Nucleotide-binding</keyword>
<keyword evidence="4" id="KW-0067">ATP-binding</keyword>
<proteinExistence type="predicted"/>
<keyword evidence="3" id="KW-0347">Helicase</keyword>
<dbReference type="InterPro" id="IPR004968">
    <property type="entry name" value="DNA_primase/NTPase_C"/>
</dbReference>
<dbReference type="InterPro" id="IPR014015">
    <property type="entry name" value="Helicase_SF3_DNA-vir"/>
</dbReference>
<evidence type="ECO:0000256" key="2">
    <source>
        <dbReference type="ARBA" id="ARBA00022801"/>
    </source>
</evidence>
<feature type="domain" description="SF3 helicase" evidence="5">
    <location>
        <begin position="457"/>
        <end position="612"/>
    </location>
</feature>
<dbReference type="Gene3D" id="3.40.50.300">
    <property type="entry name" value="P-loop containing nucleotide triphosphate hydrolases"/>
    <property type="match status" value="1"/>
</dbReference>
<dbReference type="Pfam" id="PF22763">
    <property type="entry name" value="NrS1-1_pol-like_HBD"/>
    <property type="match status" value="1"/>
</dbReference>
<dbReference type="PROSITE" id="PS51206">
    <property type="entry name" value="SF3_HELICASE_1"/>
    <property type="match status" value="1"/>
</dbReference>
<dbReference type="InterPro" id="IPR051620">
    <property type="entry name" value="ORF904-like_C"/>
</dbReference>
<name>A0ABN0ZQ90_9BACI</name>
<evidence type="ECO:0000259" key="5">
    <source>
        <dbReference type="PROSITE" id="PS51206"/>
    </source>
</evidence>
<dbReference type="NCBIfam" id="TIGR01613">
    <property type="entry name" value="primase_Cterm"/>
    <property type="match status" value="1"/>
</dbReference>
<evidence type="ECO:0000256" key="4">
    <source>
        <dbReference type="ARBA" id="ARBA00022840"/>
    </source>
</evidence>
<dbReference type="SMART" id="SM00885">
    <property type="entry name" value="D5_N"/>
    <property type="match status" value="1"/>
</dbReference>
<dbReference type="SUPFAM" id="SSF52540">
    <property type="entry name" value="P-loop containing nucleoside triphosphate hydrolases"/>
    <property type="match status" value="1"/>
</dbReference>
<protein>
    <recommendedName>
        <fullName evidence="5">SF3 helicase domain-containing protein</fullName>
    </recommendedName>
</protein>
<dbReference type="InterPro" id="IPR027417">
    <property type="entry name" value="P-loop_NTPase"/>
</dbReference>
<keyword evidence="2" id="KW-0378">Hydrolase</keyword>
<dbReference type="Pfam" id="PF08706">
    <property type="entry name" value="D5_N"/>
    <property type="match status" value="1"/>
</dbReference>
<organism evidence="6 7">
    <name type="scientific">Alkalibacillus silvisoli</name>
    <dbReference type="NCBI Taxonomy" id="392823"/>
    <lineage>
        <taxon>Bacteria</taxon>
        <taxon>Bacillati</taxon>
        <taxon>Bacillota</taxon>
        <taxon>Bacilli</taxon>
        <taxon>Bacillales</taxon>
        <taxon>Bacillaceae</taxon>
        <taxon>Alkalibacillus</taxon>
    </lineage>
</organism>
<accession>A0ABN0ZQ90</accession>
<dbReference type="InterPro" id="IPR006500">
    <property type="entry name" value="Helicase_put_C_phage/plasmid"/>
</dbReference>
<reference evidence="6 7" key="1">
    <citation type="journal article" date="2019" name="Int. J. Syst. Evol. Microbiol.">
        <title>The Global Catalogue of Microorganisms (GCM) 10K type strain sequencing project: providing services to taxonomists for standard genome sequencing and annotation.</title>
        <authorList>
            <consortium name="The Broad Institute Genomics Platform"/>
            <consortium name="The Broad Institute Genome Sequencing Center for Infectious Disease"/>
            <person name="Wu L."/>
            <person name="Ma J."/>
        </authorList>
    </citation>
    <scope>NUCLEOTIDE SEQUENCE [LARGE SCALE GENOMIC DNA]</scope>
    <source>
        <strain evidence="6 7">JCM 14193</strain>
    </source>
</reference>
<evidence type="ECO:0000256" key="1">
    <source>
        <dbReference type="ARBA" id="ARBA00022741"/>
    </source>
</evidence>
<dbReference type="RefSeq" id="WP_343781949.1">
    <property type="nucleotide sequence ID" value="NZ_BAAACZ010000008.1"/>
</dbReference>
<sequence>MQTITEKNVIPNEIINRNQWALSHNKAPYQTNGERASSTDVSTWTSYEDAINNSNHVGYFISEHDPYTVIDLDDCIINGVITKEAKSIVESVNSYTEISQSGTGLHIFVKGSKPGNRSKNSKKGFEMYDKERFIVTTGNHLENTPLEINENQMNIDYLYSMYFPNKETEHKEHVQQSPPMSDEEILKIAHHAKNNDKFKALMNGDISAYGSHSEADQALCNMLAFYTQDAAQIERIFLDSGLYREKSDRADYMARTIERAINDLTATYQKQDFKLHVKNSSNTDLKKVLQARRFEELERMQQEWELDGAKGRKPTMLSPLSCAIILPEYVDFILFDLEENTRVAMYQPHEGVYTRNTTLMKRVISWLEPKLNSNKADEVIYHLTNNAEVREPTISRYLIPVKNGIFNLETKQLEPFSPEYVFTTKISTPYVESPFHPVIDGWDIESWLGSIACGDEEIVNLLWQVINDSLNGNYSRKKAIFLVGDGNNGKGTFQELITNLIGIKNIATLKVNEFEERFRLSVIEGKTAIIGDDVPANVYIDDSSNFNSVATGDVVSVEFKNKQPYNTAFRCSVIQSTNGMPKFRNKTQGTIRRVLIVPFNADFNGTKENFKIKDEYIKDEKVLQYVLYKAINMDFERFDIPEASKQELEIFKQDNDPVLDFKYSVFDVWHIPEVPKYLVYDFYKQFCNENGFKPLSNRQFHHQFNKHLGKDWDSDSQNRFDTEYLQMYLGDLFTFDIRSPQTPDKSYKKIVTE</sequence>
<evidence type="ECO:0000256" key="3">
    <source>
        <dbReference type="ARBA" id="ARBA00022806"/>
    </source>
</evidence>
<dbReference type="PANTHER" id="PTHR35372">
    <property type="entry name" value="ATP BINDING PROTEIN-RELATED"/>
    <property type="match status" value="1"/>
</dbReference>
<dbReference type="Pfam" id="PF03288">
    <property type="entry name" value="Pox_D5"/>
    <property type="match status" value="1"/>
</dbReference>
<keyword evidence="7" id="KW-1185">Reference proteome</keyword>
<dbReference type="PANTHER" id="PTHR35372:SF2">
    <property type="entry name" value="SF3 HELICASE DOMAIN-CONTAINING PROTEIN"/>
    <property type="match status" value="1"/>
</dbReference>
<dbReference type="Proteomes" id="UP001500740">
    <property type="component" value="Unassembled WGS sequence"/>
</dbReference>
<dbReference type="InterPro" id="IPR014818">
    <property type="entry name" value="Phage/plasmid_primase_P4_C"/>
</dbReference>
<dbReference type="InterPro" id="IPR045455">
    <property type="entry name" value="NrS-1_pol-like_helicase"/>
</dbReference>